<dbReference type="InterPro" id="IPR011809">
    <property type="entry name" value="His_9_proposed"/>
</dbReference>
<organism evidence="7 8">
    <name type="scientific">Marinibaculum pumilum</name>
    <dbReference type="NCBI Taxonomy" id="1766165"/>
    <lineage>
        <taxon>Bacteria</taxon>
        <taxon>Pseudomonadati</taxon>
        <taxon>Pseudomonadota</taxon>
        <taxon>Alphaproteobacteria</taxon>
        <taxon>Rhodospirillales</taxon>
        <taxon>Rhodospirillaceae</taxon>
        <taxon>Marinibaculum</taxon>
    </lineage>
</organism>
<reference evidence="8" key="1">
    <citation type="journal article" date="2019" name="Int. J. Syst. Evol. Microbiol.">
        <title>The Global Catalogue of Microorganisms (GCM) 10K type strain sequencing project: providing services to taxonomists for standard genome sequencing and annotation.</title>
        <authorList>
            <consortium name="The Broad Institute Genomics Platform"/>
            <consortium name="The Broad Institute Genome Sequencing Center for Infectious Disease"/>
            <person name="Wu L."/>
            <person name="Ma J."/>
        </authorList>
    </citation>
    <scope>NUCLEOTIDE SEQUENCE [LARGE SCALE GENOMIC DNA]</scope>
    <source>
        <strain evidence="8">KCTC 42964</strain>
    </source>
</reference>
<protein>
    <recommendedName>
        <fullName evidence="6">Histidinol-phosphatase</fullName>
        <ecNumber evidence="6">3.1.3.15</ecNumber>
    </recommendedName>
</protein>
<dbReference type="Proteomes" id="UP001595528">
    <property type="component" value="Unassembled WGS sequence"/>
</dbReference>
<name>A0ABV7L6D5_9PROT</name>
<evidence type="ECO:0000313" key="8">
    <source>
        <dbReference type="Proteomes" id="UP001595528"/>
    </source>
</evidence>
<evidence type="ECO:0000256" key="5">
    <source>
        <dbReference type="ARBA" id="ARBA00022842"/>
    </source>
</evidence>
<evidence type="ECO:0000256" key="4">
    <source>
        <dbReference type="ARBA" id="ARBA00022801"/>
    </source>
</evidence>
<dbReference type="PRINTS" id="PR00377">
    <property type="entry name" value="IMPHPHTASES"/>
</dbReference>
<dbReference type="InterPro" id="IPR051090">
    <property type="entry name" value="Inositol_monoP_superfamily"/>
</dbReference>
<dbReference type="EMBL" id="JBHRTR010000036">
    <property type="protein sequence ID" value="MFC3230119.1"/>
    <property type="molecule type" value="Genomic_DNA"/>
</dbReference>
<keyword evidence="4 7" id="KW-0378">Hydrolase</keyword>
<dbReference type="Pfam" id="PF00459">
    <property type="entry name" value="Inositol_P"/>
    <property type="match status" value="1"/>
</dbReference>
<sequence>MSNGDSGAPALSATELGELAAFAGRLADEAGAAVRPHFRRLHHVERKEDASPVTVADRAAEEAMRRLILDSYPDHGVFGEEFGVSNPDAARLWILDPIDGTKSFVAGLPIFATMIALTDDAGFALGVIDQPIVGDRWVGVRGVGTAQNGAPVRCRSGVALQDAVLATTTYEFLTATQRQTVDRLFGDVRLIRLCGDAYIYALLSSGQIDIVFDTEVQPYDFAALVTIVEGAGGVITDWSGAPLPVDRPSRVLACGDPALHRAVLGYLAGL</sequence>
<dbReference type="EC" id="3.1.3.15" evidence="6"/>
<evidence type="ECO:0000256" key="1">
    <source>
        <dbReference type="ARBA" id="ARBA00001946"/>
    </source>
</evidence>
<keyword evidence="3" id="KW-0479">Metal-binding</keyword>
<keyword evidence="5" id="KW-0460">Magnesium</keyword>
<evidence type="ECO:0000256" key="6">
    <source>
        <dbReference type="NCBIfam" id="TIGR02067"/>
    </source>
</evidence>
<proteinExistence type="inferred from homology"/>
<dbReference type="RefSeq" id="WP_379904981.1">
    <property type="nucleotide sequence ID" value="NZ_JBHRTR010000036.1"/>
</dbReference>
<dbReference type="GO" id="GO:0004401">
    <property type="term" value="F:histidinol-phosphatase activity"/>
    <property type="evidence" value="ECO:0007669"/>
    <property type="project" value="UniProtKB-EC"/>
</dbReference>
<dbReference type="PANTHER" id="PTHR43200">
    <property type="entry name" value="PHOSPHATASE"/>
    <property type="match status" value="1"/>
</dbReference>
<dbReference type="CDD" id="cd01641">
    <property type="entry name" value="Bacterial_IMPase_like_1"/>
    <property type="match status" value="1"/>
</dbReference>
<gene>
    <name evidence="7" type="primary">hisN</name>
    <name evidence="7" type="ORF">ACFOGJ_22910</name>
</gene>
<dbReference type="SUPFAM" id="SSF56655">
    <property type="entry name" value="Carbohydrate phosphatase"/>
    <property type="match status" value="1"/>
</dbReference>
<dbReference type="PANTHER" id="PTHR43200:SF6">
    <property type="entry name" value="3'(2'),5'-BISPHOSPHATE NUCLEOTIDASE"/>
    <property type="match status" value="1"/>
</dbReference>
<comment type="similarity">
    <text evidence="2">Belongs to the inositol monophosphatase superfamily.</text>
</comment>
<evidence type="ECO:0000313" key="7">
    <source>
        <dbReference type="EMBL" id="MFC3230119.1"/>
    </source>
</evidence>
<dbReference type="InterPro" id="IPR000760">
    <property type="entry name" value="Inositol_monophosphatase-like"/>
</dbReference>
<evidence type="ECO:0000256" key="2">
    <source>
        <dbReference type="ARBA" id="ARBA00009759"/>
    </source>
</evidence>
<dbReference type="NCBIfam" id="TIGR02067">
    <property type="entry name" value="his_9_HisN"/>
    <property type="match status" value="1"/>
</dbReference>
<dbReference type="Gene3D" id="3.40.190.80">
    <property type="match status" value="1"/>
</dbReference>
<evidence type="ECO:0000256" key="3">
    <source>
        <dbReference type="ARBA" id="ARBA00022723"/>
    </source>
</evidence>
<comment type="cofactor">
    <cofactor evidence="1">
        <name>Mg(2+)</name>
        <dbReference type="ChEBI" id="CHEBI:18420"/>
    </cofactor>
</comment>
<keyword evidence="8" id="KW-1185">Reference proteome</keyword>
<comment type="caution">
    <text evidence="7">The sequence shown here is derived from an EMBL/GenBank/DDBJ whole genome shotgun (WGS) entry which is preliminary data.</text>
</comment>
<dbReference type="Gene3D" id="3.30.540.10">
    <property type="entry name" value="Fructose-1,6-Bisphosphatase, subunit A, domain 1"/>
    <property type="match status" value="1"/>
</dbReference>
<accession>A0ABV7L6D5</accession>